<comment type="caution">
    <text evidence="4">The sequence shown here is derived from an EMBL/GenBank/DDBJ whole genome shotgun (WGS) entry which is preliminary data.</text>
</comment>
<gene>
    <name evidence="4" type="ORF">A5634_00175</name>
</gene>
<name>A0A1A3NYU7_MYCAS</name>
<reference evidence="4 5" key="1">
    <citation type="submission" date="2016-06" db="EMBL/GenBank/DDBJ databases">
        <authorList>
            <person name="Kjaerup R.B."/>
            <person name="Dalgaard T.S."/>
            <person name="Juul-Madsen H.R."/>
        </authorList>
    </citation>
    <scope>NUCLEOTIDE SEQUENCE [LARGE SCALE GENOMIC DNA]</scope>
    <source>
        <strain evidence="4 5">1165133.8</strain>
    </source>
</reference>
<dbReference type="Proteomes" id="UP000093928">
    <property type="component" value="Unassembled WGS sequence"/>
</dbReference>
<feature type="transmembrane region" description="Helical" evidence="2">
    <location>
        <begin position="93"/>
        <end position="118"/>
    </location>
</feature>
<keyword evidence="2" id="KW-0472">Membrane</keyword>
<dbReference type="AlphaFoldDB" id="A0A1A3NYU7"/>
<dbReference type="InterPro" id="IPR025241">
    <property type="entry name" value="DUF4190"/>
</dbReference>
<feature type="transmembrane region" description="Helical" evidence="2">
    <location>
        <begin position="50"/>
        <end position="81"/>
    </location>
</feature>
<keyword evidence="2" id="KW-0812">Transmembrane</keyword>
<evidence type="ECO:0000256" key="2">
    <source>
        <dbReference type="SAM" id="Phobius"/>
    </source>
</evidence>
<feature type="domain" description="DUF4190" evidence="3">
    <location>
        <begin position="51"/>
        <end position="111"/>
    </location>
</feature>
<sequence>MEVPMTDQPPYPPPYPGPPPGGSGYPPPPGGYGGYGYPPPPQNYGPSTNAMALAALIASITGFITCGLGAVLGLIFGFIGLSQIKRTGDGGRGLAIAGIVISLATFGIFLIALIIGLVTDDHSNSSAPATAIVIISDSHPADLVA</sequence>
<dbReference type="Pfam" id="PF13828">
    <property type="entry name" value="DUF4190"/>
    <property type="match status" value="1"/>
</dbReference>
<dbReference type="EMBL" id="LZLS01000112">
    <property type="protein sequence ID" value="OBK26585.1"/>
    <property type="molecule type" value="Genomic_DNA"/>
</dbReference>
<proteinExistence type="predicted"/>
<accession>A0A1A3NYU7</accession>
<feature type="compositionally biased region" description="Pro residues" evidence="1">
    <location>
        <begin position="7"/>
        <end position="30"/>
    </location>
</feature>
<protein>
    <recommendedName>
        <fullName evidence="3">DUF4190 domain-containing protein</fullName>
    </recommendedName>
</protein>
<evidence type="ECO:0000256" key="1">
    <source>
        <dbReference type="SAM" id="MobiDB-lite"/>
    </source>
</evidence>
<evidence type="ECO:0000313" key="4">
    <source>
        <dbReference type="EMBL" id="OBK26585.1"/>
    </source>
</evidence>
<feature type="region of interest" description="Disordered" evidence="1">
    <location>
        <begin position="1"/>
        <end position="39"/>
    </location>
</feature>
<evidence type="ECO:0000313" key="5">
    <source>
        <dbReference type="Proteomes" id="UP000093928"/>
    </source>
</evidence>
<evidence type="ECO:0000259" key="3">
    <source>
        <dbReference type="Pfam" id="PF13828"/>
    </source>
</evidence>
<keyword evidence="2" id="KW-1133">Transmembrane helix</keyword>
<organism evidence="4 5">
    <name type="scientific">Mycobacterium asiaticum</name>
    <dbReference type="NCBI Taxonomy" id="1790"/>
    <lineage>
        <taxon>Bacteria</taxon>
        <taxon>Bacillati</taxon>
        <taxon>Actinomycetota</taxon>
        <taxon>Actinomycetes</taxon>
        <taxon>Mycobacteriales</taxon>
        <taxon>Mycobacteriaceae</taxon>
        <taxon>Mycobacterium</taxon>
    </lineage>
</organism>